<keyword evidence="4" id="KW-0472">Membrane</keyword>
<gene>
    <name evidence="6" type="ORF">HKB16_16990</name>
</gene>
<comment type="catalytic activity">
    <reaction evidence="3">
        <text>2 GTP = 3',3'-c-di-GMP + 2 diphosphate</text>
        <dbReference type="Rhea" id="RHEA:24898"/>
        <dbReference type="ChEBI" id="CHEBI:33019"/>
        <dbReference type="ChEBI" id="CHEBI:37565"/>
        <dbReference type="ChEBI" id="CHEBI:58805"/>
        <dbReference type="EC" id="2.7.7.65"/>
    </reaction>
</comment>
<dbReference type="InterPro" id="IPR029150">
    <property type="entry name" value="dCache_3"/>
</dbReference>
<dbReference type="Proteomes" id="UP000518904">
    <property type="component" value="Unassembled WGS sequence"/>
</dbReference>
<dbReference type="PANTHER" id="PTHR45138">
    <property type="entry name" value="REGULATORY COMPONENTS OF SENSORY TRANSDUCTION SYSTEM"/>
    <property type="match status" value="1"/>
</dbReference>
<dbReference type="AlphaFoldDB" id="A0A7Y0SJE5"/>
<dbReference type="Pfam" id="PF00990">
    <property type="entry name" value="GGDEF"/>
    <property type="match status" value="1"/>
</dbReference>
<dbReference type="PROSITE" id="PS50887">
    <property type="entry name" value="GGDEF"/>
    <property type="match status" value="1"/>
</dbReference>
<dbReference type="Gene3D" id="3.30.70.270">
    <property type="match status" value="1"/>
</dbReference>
<dbReference type="FunFam" id="3.30.70.270:FF:000001">
    <property type="entry name" value="Diguanylate cyclase domain protein"/>
    <property type="match status" value="1"/>
</dbReference>
<protein>
    <recommendedName>
        <fullName evidence="2">diguanylate cyclase</fullName>
        <ecNumber evidence="2">2.7.7.65</ecNumber>
    </recommendedName>
</protein>
<feature type="transmembrane region" description="Helical" evidence="4">
    <location>
        <begin position="12"/>
        <end position="32"/>
    </location>
</feature>
<comment type="cofactor">
    <cofactor evidence="1">
        <name>Mg(2+)</name>
        <dbReference type="ChEBI" id="CHEBI:18420"/>
    </cofactor>
</comment>
<comment type="caution">
    <text evidence="6">The sequence shown here is derived from an EMBL/GenBank/DDBJ whole genome shotgun (WGS) entry which is preliminary data.</text>
</comment>
<keyword evidence="4" id="KW-0812">Transmembrane</keyword>
<dbReference type="InterPro" id="IPR050469">
    <property type="entry name" value="Diguanylate_Cyclase"/>
</dbReference>
<evidence type="ECO:0000313" key="6">
    <source>
        <dbReference type="EMBL" id="NMU84567.1"/>
    </source>
</evidence>
<organism evidence="6 7">
    <name type="scientific">Vibrio parahaemolyticus</name>
    <dbReference type="NCBI Taxonomy" id="670"/>
    <lineage>
        <taxon>Bacteria</taxon>
        <taxon>Pseudomonadati</taxon>
        <taxon>Pseudomonadota</taxon>
        <taxon>Gammaproteobacteria</taxon>
        <taxon>Vibrionales</taxon>
        <taxon>Vibrionaceae</taxon>
        <taxon>Vibrio</taxon>
    </lineage>
</organism>
<evidence type="ECO:0000256" key="2">
    <source>
        <dbReference type="ARBA" id="ARBA00012528"/>
    </source>
</evidence>
<evidence type="ECO:0000256" key="3">
    <source>
        <dbReference type="ARBA" id="ARBA00034247"/>
    </source>
</evidence>
<feature type="domain" description="GGDEF" evidence="5">
    <location>
        <begin position="386"/>
        <end position="516"/>
    </location>
</feature>
<sequence length="519" mass="61118">MTIQTRESNIKKMLYSCLLLVFVVVMAITFIFNEYQTQRERILLGSSHELRSKVESSLGVYKDFSNYVFKEIEDDQDIFRLMSEAYFGDESIRTSNRNSIYSMLEEKYKTLTDFNFRQLHFHFKNGDSFLRVHKPEKFGDNLFSIRESVRISNKEKRFVQGFEEGRIYNGYRFVYPVVYNDIQIGTLEVSLSMGSIVNLLFNLYPEQDFFFLMNKDVVNYKVFDDTKNNYIHSKIASDYYVDKDVLNKSLKNLKFTELEGDTELFKKQLDPHIKTGNTFSKEFNVNGKYLIVSFLSVENFKREHVAYLISISEDDTLMLMKRNYLLFNFMIFIVLISFFVIVFQSYRNQNKLLKMSTIDFLTQVLNRNKMVELLSQEYVKAKRYNSIYTVMMIDIDYFKSINDEFGHAVGDDYLVQFSKLIHRNIRISDSFARWGGEEFVLLLPNTDEDSSMLVAEKLRSLIEKYIFSGPKNITVSIGISEFQLDDSSLEDAIERADTALYHSKENGRNQATRWSVIKF</sequence>
<reference evidence="6 7" key="1">
    <citation type="submission" date="2020-04" db="EMBL/GenBank/DDBJ databases">
        <title>Whole-genome sequencing of Vibrio spp. from China reveals different genetic environments of blaCTX-M-14 among diverse lineages.</title>
        <authorList>
            <person name="Zheng Z."/>
            <person name="Ye L."/>
            <person name="Chen S."/>
        </authorList>
    </citation>
    <scope>NUCLEOTIDE SEQUENCE [LARGE SCALE GENOMIC DNA]</scope>
    <source>
        <strain evidence="6 7">Vb0551</strain>
    </source>
</reference>
<dbReference type="NCBIfam" id="TIGR00254">
    <property type="entry name" value="GGDEF"/>
    <property type="match status" value="1"/>
</dbReference>
<feature type="transmembrane region" description="Helical" evidence="4">
    <location>
        <begin position="324"/>
        <end position="346"/>
    </location>
</feature>
<dbReference type="PANTHER" id="PTHR45138:SF9">
    <property type="entry name" value="DIGUANYLATE CYCLASE DGCM-RELATED"/>
    <property type="match status" value="1"/>
</dbReference>
<dbReference type="SUPFAM" id="SSF55073">
    <property type="entry name" value="Nucleotide cyclase"/>
    <property type="match status" value="1"/>
</dbReference>
<dbReference type="InterPro" id="IPR043128">
    <property type="entry name" value="Rev_trsase/Diguanyl_cyclase"/>
</dbReference>
<dbReference type="GO" id="GO:0052621">
    <property type="term" value="F:diguanylate cyclase activity"/>
    <property type="evidence" value="ECO:0007669"/>
    <property type="project" value="UniProtKB-EC"/>
</dbReference>
<dbReference type="EC" id="2.7.7.65" evidence="2"/>
<name>A0A7Y0SJE5_VIBPH</name>
<dbReference type="InterPro" id="IPR000160">
    <property type="entry name" value="GGDEF_dom"/>
</dbReference>
<evidence type="ECO:0000259" key="5">
    <source>
        <dbReference type="PROSITE" id="PS50887"/>
    </source>
</evidence>
<keyword evidence="4" id="KW-1133">Transmembrane helix</keyword>
<evidence type="ECO:0000313" key="7">
    <source>
        <dbReference type="Proteomes" id="UP000518904"/>
    </source>
</evidence>
<dbReference type="EMBL" id="JABCLB010001881">
    <property type="protein sequence ID" value="NMU84567.1"/>
    <property type="molecule type" value="Genomic_DNA"/>
</dbReference>
<accession>A0A7Y0SJE5</accession>
<evidence type="ECO:0000256" key="4">
    <source>
        <dbReference type="SAM" id="Phobius"/>
    </source>
</evidence>
<evidence type="ECO:0000256" key="1">
    <source>
        <dbReference type="ARBA" id="ARBA00001946"/>
    </source>
</evidence>
<dbReference type="CDD" id="cd01949">
    <property type="entry name" value="GGDEF"/>
    <property type="match status" value="1"/>
</dbReference>
<dbReference type="RefSeq" id="WP_141179868.1">
    <property type="nucleotide sequence ID" value="NZ_CP041202.1"/>
</dbReference>
<dbReference type="InterPro" id="IPR029787">
    <property type="entry name" value="Nucleotide_cyclase"/>
</dbReference>
<proteinExistence type="predicted"/>
<dbReference type="SMART" id="SM00267">
    <property type="entry name" value="GGDEF"/>
    <property type="match status" value="1"/>
</dbReference>
<dbReference type="Pfam" id="PF14827">
    <property type="entry name" value="dCache_3"/>
    <property type="match status" value="1"/>
</dbReference>